<accession>A0ABW5R1J5</accession>
<dbReference type="EC" id="2.7.13.3" evidence="3"/>
<dbReference type="PROSITE" id="PS50109">
    <property type="entry name" value="HIS_KIN"/>
    <property type="match status" value="1"/>
</dbReference>
<comment type="subcellular location">
    <subcellularLocation>
        <location evidence="2">Cell membrane</location>
        <topology evidence="2">Multi-pass membrane protein</topology>
    </subcellularLocation>
</comment>
<dbReference type="InterPro" id="IPR000700">
    <property type="entry name" value="PAS-assoc_C"/>
</dbReference>
<sequence length="599" mass="67528">MSFKTKFSISISMVVMLLFMLLIILNEYSIARNIRQWNERTLQEVSGHAASYLAGADTDEKKRELAATLEEMVRGIKPNIREMALLNPSASRVLYGSGRYFEPADGYYSGFRTDSGFRVRQTKLNNSYYVKSYYTDASIAPYTIMTVYDVSEIRNALEVRLHGYMLVFGASTLFILLCSYGISAFMLRPLKQILWKVNEVSLGRFQTVIKVKGSDEFGLLALKVNAMSQNLSIYMDKLRNAFEENRRMKEYLESFINHTSDAIHVEDLQGNVIQVNQAFEKLFEYRAEEALGSKLELVPDSNKIETRLIKESLQAGKVVPAQETVRVSKSGEVIPVSVTVSAIRDSSGTIQGFASITRDMRSRNKMEELLKRSEKLTMVGELAAGVAHEIRNPLTTLRGFLQMQRQMKTVNVEHTDLMLSELDRINLIVGEFLILAKPQAFRMRDRDVRTVFNEVLSLLESEAHLHNVIFRKSFANEPCIVTCEDNQLKQVFINVLKNAIEAMPRGGRVHIHIAAKQGHVVITITDEGEGIPEEVLEKIGQPFVTSKENGTGLGMMISQRIIHGHNGTLDIQSQRNVGTTVTITLPALKDERADVILEA</sequence>
<evidence type="ECO:0000313" key="18">
    <source>
        <dbReference type="Proteomes" id="UP001597493"/>
    </source>
</evidence>
<dbReference type="InterPro" id="IPR036890">
    <property type="entry name" value="HATPase_C_sf"/>
</dbReference>
<feature type="domain" description="PAC" evidence="15">
    <location>
        <begin position="320"/>
        <end position="372"/>
    </location>
</feature>
<dbReference type="CDD" id="cd00082">
    <property type="entry name" value="HisKA"/>
    <property type="match status" value="1"/>
</dbReference>
<keyword evidence="10" id="KW-0902">Two-component regulatory system</keyword>
<evidence type="ECO:0000256" key="6">
    <source>
        <dbReference type="ARBA" id="ARBA00022679"/>
    </source>
</evidence>
<dbReference type="Gene3D" id="3.30.565.10">
    <property type="entry name" value="Histidine kinase-like ATPase, C-terminal domain"/>
    <property type="match status" value="1"/>
</dbReference>
<dbReference type="CDD" id="cd00130">
    <property type="entry name" value="PAS"/>
    <property type="match status" value="1"/>
</dbReference>
<dbReference type="InterPro" id="IPR035965">
    <property type="entry name" value="PAS-like_dom_sf"/>
</dbReference>
<dbReference type="PRINTS" id="PR00344">
    <property type="entry name" value="BCTRLSENSOR"/>
</dbReference>
<evidence type="ECO:0000256" key="10">
    <source>
        <dbReference type="ARBA" id="ARBA00023012"/>
    </source>
</evidence>
<evidence type="ECO:0000256" key="5">
    <source>
        <dbReference type="ARBA" id="ARBA00022553"/>
    </source>
</evidence>
<feature type="transmembrane region" description="Helical" evidence="12">
    <location>
        <begin position="164"/>
        <end position="187"/>
    </location>
</feature>
<dbReference type="SUPFAM" id="SSF55874">
    <property type="entry name" value="ATPase domain of HSP90 chaperone/DNA topoisomerase II/histidine kinase"/>
    <property type="match status" value="1"/>
</dbReference>
<keyword evidence="7" id="KW-0547">Nucleotide-binding</keyword>
<name>A0ABW5R1J5_9BACL</name>
<dbReference type="PANTHER" id="PTHR43065:SF10">
    <property type="entry name" value="PEROXIDE STRESS-ACTIVATED HISTIDINE KINASE MAK3"/>
    <property type="match status" value="1"/>
</dbReference>
<keyword evidence="6" id="KW-0808">Transferase</keyword>
<evidence type="ECO:0000256" key="2">
    <source>
        <dbReference type="ARBA" id="ARBA00004651"/>
    </source>
</evidence>
<dbReference type="SUPFAM" id="SSF158472">
    <property type="entry name" value="HAMP domain-like"/>
    <property type="match status" value="1"/>
</dbReference>
<dbReference type="PROSITE" id="PS50113">
    <property type="entry name" value="PAC"/>
    <property type="match status" value="1"/>
</dbReference>
<evidence type="ECO:0000313" key="17">
    <source>
        <dbReference type="EMBL" id="MFD2662676.1"/>
    </source>
</evidence>
<dbReference type="Gene3D" id="3.30.450.20">
    <property type="entry name" value="PAS domain"/>
    <property type="match status" value="1"/>
</dbReference>
<keyword evidence="11 12" id="KW-0472">Membrane</keyword>
<dbReference type="InterPro" id="IPR005467">
    <property type="entry name" value="His_kinase_dom"/>
</dbReference>
<feature type="domain" description="HAMP" evidence="16">
    <location>
        <begin position="184"/>
        <end position="236"/>
    </location>
</feature>
<evidence type="ECO:0000259" key="15">
    <source>
        <dbReference type="PROSITE" id="PS50113"/>
    </source>
</evidence>
<evidence type="ECO:0000256" key="9">
    <source>
        <dbReference type="ARBA" id="ARBA00022840"/>
    </source>
</evidence>
<evidence type="ECO:0000256" key="12">
    <source>
        <dbReference type="SAM" id="Phobius"/>
    </source>
</evidence>
<dbReference type="Gene3D" id="1.10.287.130">
    <property type="match status" value="1"/>
</dbReference>
<dbReference type="RefSeq" id="WP_379277336.1">
    <property type="nucleotide sequence ID" value="NZ_JBHUGT010000043.1"/>
</dbReference>
<gene>
    <name evidence="17" type="ORF">ACFSW5_20670</name>
</gene>
<dbReference type="SUPFAM" id="SSF47384">
    <property type="entry name" value="Homodimeric domain of signal transducing histidine kinase"/>
    <property type="match status" value="1"/>
</dbReference>
<dbReference type="CDD" id="cd00075">
    <property type="entry name" value="HATPase"/>
    <property type="match status" value="1"/>
</dbReference>
<dbReference type="SMART" id="SM00304">
    <property type="entry name" value="HAMP"/>
    <property type="match status" value="1"/>
</dbReference>
<organism evidence="17 18">
    <name type="scientific">Paenibacillus thailandensis</name>
    <dbReference type="NCBI Taxonomy" id="393250"/>
    <lineage>
        <taxon>Bacteria</taxon>
        <taxon>Bacillati</taxon>
        <taxon>Bacillota</taxon>
        <taxon>Bacilli</taxon>
        <taxon>Bacillales</taxon>
        <taxon>Paenibacillaceae</taxon>
        <taxon>Paenibacillus</taxon>
    </lineage>
</organism>
<dbReference type="PROSITE" id="PS50112">
    <property type="entry name" value="PAS"/>
    <property type="match status" value="1"/>
</dbReference>
<dbReference type="SMART" id="SM00388">
    <property type="entry name" value="HisKA"/>
    <property type="match status" value="1"/>
</dbReference>
<keyword evidence="12" id="KW-1133">Transmembrane helix</keyword>
<keyword evidence="4" id="KW-1003">Cell membrane</keyword>
<dbReference type="CDD" id="cd06225">
    <property type="entry name" value="HAMP"/>
    <property type="match status" value="1"/>
</dbReference>
<dbReference type="Pfam" id="PF02518">
    <property type="entry name" value="HATPase_c"/>
    <property type="match status" value="1"/>
</dbReference>
<dbReference type="PANTHER" id="PTHR43065">
    <property type="entry name" value="SENSOR HISTIDINE KINASE"/>
    <property type="match status" value="1"/>
</dbReference>
<dbReference type="InterPro" id="IPR003594">
    <property type="entry name" value="HATPase_dom"/>
</dbReference>
<comment type="caution">
    <text evidence="17">The sequence shown here is derived from an EMBL/GenBank/DDBJ whole genome shotgun (WGS) entry which is preliminary data.</text>
</comment>
<feature type="domain" description="PAS" evidence="14">
    <location>
        <begin position="248"/>
        <end position="298"/>
    </location>
</feature>
<keyword evidence="12" id="KW-0812">Transmembrane</keyword>
<dbReference type="Pfam" id="PF13426">
    <property type="entry name" value="PAS_9"/>
    <property type="match status" value="1"/>
</dbReference>
<evidence type="ECO:0000256" key="4">
    <source>
        <dbReference type="ARBA" id="ARBA00022475"/>
    </source>
</evidence>
<dbReference type="InterPro" id="IPR004358">
    <property type="entry name" value="Sig_transdc_His_kin-like_C"/>
</dbReference>
<dbReference type="InterPro" id="IPR003660">
    <property type="entry name" value="HAMP_dom"/>
</dbReference>
<dbReference type="InterPro" id="IPR036097">
    <property type="entry name" value="HisK_dim/P_sf"/>
</dbReference>
<evidence type="ECO:0000256" key="8">
    <source>
        <dbReference type="ARBA" id="ARBA00022777"/>
    </source>
</evidence>
<dbReference type="EMBL" id="JBHUMY010000031">
    <property type="protein sequence ID" value="MFD2662676.1"/>
    <property type="molecule type" value="Genomic_DNA"/>
</dbReference>
<dbReference type="Proteomes" id="UP001597493">
    <property type="component" value="Unassembled WGS sequence"/>
</dbReference>
<evidence type="ECO:0000256" key="1">
    <source>
        <dbReference type="ARBA" id="ARBA00000085"/>
    </source>
</evidence>
<dbReference type="SMART" id="SM00387">
    <property type="entry name" value="HATPase_c"/>
    <property type="match status" value="1"/>
</dbReference>
<dbReference type="Gene3D" id="6.10.340.10">
    <property type="match status" value="1"/>
</dbReference>
<dbReference type="InterPro" id="IPR003661">
    <property type="entry name" value="HisK_dim/P_dom"/>
</dbReference>
<reference evidence="18" key="1">
    <citation type="journal article" date="2019" name="Int. J. Syst. Evol. Microbiol.">
        <title>The Global Catalogue of Microorganisms (GCM) 10K type strain sequencing project: providing services to taxonomists for standard genome sequencing and annotation.</title>
        <authorList>
            <consortium name="The Broad Institute Genomics Platform"/>
            <consortium name="The Broad Institute Genome Sequencing Center for Infectious Disease"/>
            <person name="Wu L."/>
            <person name="Ma J."/>
        </authorList>
    </citation>
    <scope>NUCLEOTIDE SEQUENCE [LARGE SCALE GENOMIC DNA]</scope>
    <source>
        <strain evidence="18">TISTR 1827</strain>
    </source>
</reference>
<evidence type="ECO:0000256" key="3">
    <source>
        <dbReference type="ARBA" id="ARBA00012438"/>
    </source>
</evidence>
<keyword evidence="5" id="KW-0597">Phosphoprotein</keyword>
<evidence type="ECO:0000259" key="14">
    <source>
        <dbReference type="PROSITE" id="PS50112"/>
    </source>
</evidence>
<comment type="catalytic activity">
    <reaction evidence="1">
        <text>ATP + protein L-histidine = ADP + protein N-phospho-L-histidine.</text>
        <dbReference type="EC" id="2.7.13.3"/>
    </reaction>
</comment>
<keyword evidence="9 17" id="KW-0067">ATP-binding</keyword>
<keyword evidence="18" id="KW-1185">Reference proteome</keyword>
<feature type="transmembrane region" description="Helical" evidence="12">
    <location>
        <begin position="6"/>
        <end position="25"/>
    </location>
</feature>
<protein>
    <recommendedName>
        <fullName evidence="3">histidine kinase</fullName>
        <ecNumber evidence="3">2.7.13.3</ecNumber>
    </recommendedName>
</protein>
<dbReference type="SMART" id="SM00091">
    <property type="entry name" value="PAS"/>
    <property type="match status" value="1"/>
</dbReference>
<dbReference type="Pfam" id="PF00672">
    <property type="entry name" value="HAMP"/>
    <property type="match status" value="1"/>
</dbReference>
<dbReference type="InterPro" id="IPR000014">
    <property type="entry name" value="PAS"/>
</dbReference>
<proteinExistence type="predicted"/>
<dbReference type="GO" id="GO:0005524">
    <property type="term" value="F:ATP binding"/>
    <property type="evidence" value="ECO:0007669"/>
    <property type="project" value="UniProtKB-KW"/>
</dbReference>
<dbReference type="SUPFAM" id="SSF55785">
    <property type="entry name" value="PYP-like sensor domain (PAS domain)"/>
    <property type="match status" value="1"/>
</dbReference>
<keyword evidence="8" id="KW-0418">Kinase</keyword>
<dbReference type="Pfam" id="PF00512">
    <property type="entry name" value="HisKA"/>
    <property type="match status" value="1"/>
</dbReference>
<dbReference type="NCBIfam" id="TIGR00229">
    <property type="entry name" value="sensory_box"/>
    <property type="match status" value="1"/>
</dbReference>
<dbReference type="PROSITE" id="PS50885">
    <property type="entry name" value="HAMP"/>
    <property type="match status" value="1"/>
</dbReference>
<feature type="domain" description="Histidine kinase" evidence="13">
    <location>
        <begin position="385"/>
        <end position="589"/>
    </location>
</feature>
<evidence type="ECO:0000256" key="11">
    <source>
        <dbReference type="ARBA" id="ARBA00023136"/>
    </source>
</evidence>
<evidence type="ECO:0000256" key="7">
    <source>
        <dbReference type="ARBA" id="ARBA00022741"/>
    </source>
</evidence>
<evidence type="ECO:0000259" key="13">
    <source>
        <dbReference type="PROSITE" id="PS50109"/>
    </source>
</evidence>
<evidence type="ECO:0000259" key="16">
    <source>
        <dbReference type="PROSITE" id="PS50885"/>
    </source>
</evidence>